<keyword evidence="7" id="KW-0378">Hydrolase</keyword>
<name>A0ABQ1ZWG5_9BACT</name>
<comment type="subcellular location">
    <subcellularLocation>
        <location evidence="1">Cell membrane</location>
    </subcellularLocation>
</comment>
<keyword evidence="8" id="KW-1185">Reference proteome</keyword>
<evidence type="ECO:0000256" key="5">
    <source>
        <dbReference type="ARBA" id="ARBA00023136"/>
    </source>
</evidence>
<dbReference type="InterPro" id="IPR026461">
    <property type="entry name" value="Trfase_2_rSAM/seldom_assoc"/>
</dbReference>
<keyword evidence="2" id="KW-1003">Cell membrane</keyword>
<evidence type="ECO:0000313" key="7">
    <source>
        <dbReference type="EMBL" id="GGH80979.1"/>
    </source>
</evidence>
<dbReference type="Gene3D" id="3.90.550.10">
    <property type="entry name" value="Spore Coat Polysaccharide Biosynthesis Protein SpsA, Chain A"/>
    <property type="match status" value="1"/>
</dbReference>
<dbReference type="InterPro" id="IPR029044">
    <property type="entry name" value="Nucleotide-diphossugar_trans"/>
</dbReference>
<dbReference type="SUPFAM" id="SSF53448">
    <property type="entry name" value="Nucleotide-diphospho-sugar transferases"/>
    <property type="match status" value="1"/>
</dbReference>
<dbReference type="PANTHER" id="PTHR43646">
    <property type="entry name" value="GLYCOSYLTRANSFERASE"/>
    <property type="match status" value="1"/>
</dbReference>
<keyword evidence="4" id="KW-0808">Transferase</keyword>
<reference evidence="8" key="1">
    <citation type="journal article" date="2019" name="Int. J. Syst. Evol. Microbiol.">
        <title>The Global Catalogue of Microorganisms (GCM) 10K type strain sequencing project: providing services to taxonomists for standard genome sequencing and annotation.</title>
        <authorList>
            <consortium name="The Broad Institute Genomics Platform"/>
            <consortium name="The Broad Institute Genome Sequencing Center for Infectious Disease"/>
            <person name="Wu L."/>
            <person name="Ma J."/>
        </authorList>
    </citation>
    <scope>NUCLEOTIDE SEQUENCE [LARGE SCALE GENOMIC DNA]</scope>
    <source>
        <strain evidence="8">CGMCC 1.14966</strain>
    </source>
</reference>
<comment type="caution">
    <text evidence="7">The sequence shown here is derived from an EMBL/GenBank/DDBJ whole genome shotgun (WGS) entry which is preliminary data.</text>
</comment>
<dbReference type="NCBIfam" id="TIGR04283">
    <property type="entry name" value="glyco_like_mftF"/>
    <property type="match status" value="1"/>
</dbReference>
<organism evidence="7 8">
    <name type="scientific">Hymenobacter frigidus</name>
    <dbReference type="NCBI Taxonomy" id="1524095"/>
    <lineage>
        <taxon>Bacteria</taxon>
        <taxon>Pseudomonadati</taxon>
        <taxon>Bacteroidota</taxon>
        <taxon>Cytophagia</taxon>
        <taxon>Cytophagales</taxon>
        <taxon>Hymenobacteraceae</taxon>
        <taxon>Hymenobacter</taxon>
    </lineage>
</organism>
<evidence type="ECO:0000256" key="4">
    <source>
        <dbReference type="ARBA" id="ARBA00022679"/>
    </source>
</evidence>
<keyword evidence="3" id="KW-0328">Glycosyltransferase</keyword>
<dbReference type="GO" id="GO:0016787">
    <property type="term" value="F:hydrolase activity"/>
    <property type="evidence" value="ECO:0007669"/>
    <property type="project" value="UniProtKB-KW"/>
</dbReference>
<feature type="domain" description="Glycosyltransferase 2-like" evidence="6">
    <location>
        <begin position="16"/>
        <end position="105"/>
    </location>
</feature>
<evidence type="ECO:0000256" key="1">
    <source>
        <dbReference type="ARBA" id="ARBA00004236"/>
    </source>
</evidence>
<proteinExistence type="predicted"/>
<dbReference type="PANTHER" id="PTHR43646:SF2">
    <property type="entry name" value="GLYCOSYLTRANSFERASE 2-LIKE DOMAIN-CONTAINING PROTEIN"/>
    <property type="match status" value="1"/>
</dbReference>
<dbReference type="RefSeq" id="WP_229748786.1">
    <property type="nucleotide sequence ID" value="NZ_BMGY01000004.1"/>
</dbReference>
<dbReference type="EMBL" id="BMGY01000004">
    <property type="protein sequence ID" value="GGH80979.1"/>
    <property type="molecule type" value="Genomic_DNA"/>
</dbReference>
<dbReference type="CDD" id="cd02522">
    <property type="entry name" value="GT_2_like_a"/>
    <property type="match status" value="1"/>
</dbReference>
<evidence type="ECO:0000259" key="6">
    <source>
        <dbReference type="Pfam" id="PF00535"/>
    </source>
</evidence>
<keyword evidence="5" id="KW-0472">Membrane</keyword>
<evidence type="ECO:0000256" key="3">
    <source>
        <dbReference type="ARBA" id="ARBA00022676"/>
    </source>
</evidence>
<accession>A0ABQ1ZWG5</accession>
<sequence>MPTQPPSAPTAPELISIIIPTYNEAAALPALLRHLRQAGAHPEANVEIIIADGQSTDATAALAREAGARVLACPTKGRAAQLNYGARHAAGSILYFLHADTYPPVGFPDDIRRAVGAGYGCGCYRLAFDMSHWFLRANAWFTRFDVEAARFGDQSLFALKAVFEQAGGYREDFIVMEDQEITRRLKQHTKLRVLPAKITTSARKYRENGIFRLQGVFYLLTLLYRLRVPQPMLLRIYRALIRQDKL</sequence>
<protein>
    <submittedName>
        <fullName evidence="7">Glycosyl hydrolase</fullName>
    </submittedName>
</protein>
<dbReference type="Proteomes" id="UP000637774">
    <property type="component" value="Unassembled WGS sequence"/>
</dbReference>
<dbReference type="InterPro" id="IPR001173">
    <property type="entry name" value="Glyco_trans_2-like"/>
</dbReference>
<gene>
    <name evidence="7" type="ORF">GCM10011495_07010</name>
</gene>
<evidence type="ECO:0000256" key="2">
    <source>
        <dbReference type="ARBA" id="ARBA00022475"/>
    </source>
</evidence>
<dbReference type="Pfam" id="PF00535">
    <property type="entry name" value="Glycos_transf_2"/>
    <property type="match status" value="1"/>
</dbReference>
<evidence type="ECO:0000313" key="8">
    <source>
        <dbReference type="Proteomes" id="UP000637774"/>
    </source>
</evidence>